<evidence type="ECO:0000313" key="1">
    <source>
        <dbReference type="EMBL" id="RTR15930.1"/>
    </source>
</evidence>
<dbReference type="SUPFAM" id="SSF55331">
    <property type="entry name" value="Tautomerase/MIF"/>
    <property type="match status" value="1"/>
</dbReference>
<dbReference type="AlphaFoldDB" id="A0A3S0R614"/>
<keyword evidence="2" id="KW-1185">Reference proteome</keyword>
<dbReference type="OrthoDB" id="9803586at2"/>
<dbReference type="RefSeq" id="WP_126619497.1">
    <property type="nucleotide sequence ID" value="NZ_JBHUCY010000060.1"/>
</dbReference>
<proteinExistence type="predicted"/>
<organism evidence="1 2">
    <name type="scientific">Azospirillum griseum</name>
    <dbReference type="NCBI Taxonomy" id="2496639"/>
    <lineage>
        <taxon>Bacteria</taxon>
        <taxon>Pseudomonadati</taxon>
        <taxon>Pseudomonadota</taxon>
        <taxon>Alphaproteobacteria</taxon>
        <taxon>Rhodospirillales</taxon>
        <taxon>Azospirillaceae</taxon>
        <taxon>Azospirillum</taxon>
    </lineage>
</organism>
<gene>
    <name evidence="1" type="ORF">EJ903_21970</name>
</gene>
<dbReference type="EMBL" id="RXMA01000029">
    <property type="protein sequence ID" value="RTR15930.1"/>
    <property type="molecule type" value="Genomic_DNA"/>
</dbReference>
<dbReference type="Proteomes" id="UP000277007">
    <property type="component" value="Unassembled WGS sequence"/>
</dbReference>
<dbReference type="PANTHER" id="PTHR35530">
    <property type="entry name" value="TAUTOMERASE-RELATED"/>
    <property type="match status" value="1"/>
</dbReference>
<accession>A0A3S0R614</accession>
<dbReference type="Gene3D" id="3.30.429.10">
    <property type="entry name" value="Macrophage Migration Inhibitory Factor"/>
    <property type="match status" value="2"/>
</dbReference>
<evidence type="ECO:0000313" key="2">
    <source>
        <dbReference type="Proteomes" id="UP000277007"/>
    </source>
</evidence>
<comment type="caution">
    <text evidence="1">The sequence shown here is derived from an EMBL/GenBank/DDBJ whole genome shotgun (WGS) entry which is preliminary data.</text>
</comment>
<reference evidence="1 2" key="1">
    <citation type="submission" date="2018-12" db="EMBL/GenBank/DDBJ databases">
        <authorList>
            <person name="Yang Y."/>
        </authorList>
    </citation>
    <scope>NUCLEOTIDE SEQUENCE [LARGE SCALE GENOMIC DNA]</scope>
    <source>
        <strain evidence="1 2">L-25-5w-1</strain>
    </source>
</reference>
<dbReference type="PANTHER" id="PTHR35530:SF1">
    <property type="entry name" value="2-HYDROXYMUCONATE TAUTOMERASE"/>
    <property type="match status" value="1"/>
</dbReference>
<name>A0A3S0R614_9PROT</name>
<sequence>MPHITVTLSADASPALSARVAQGVTAITARVLRKQPGVTAVAVSAIAPDHWFIGDRSLTDLGMASAWLAITITASTNSKDEKAAYLREIFAFLASVAGPLHETSYALVQEVPADAYGYGGRTQEHRYIAATLAA</sequence>
<dbReference type="InterPro" id="IPR014347">
    <property type="entry name" value="Tautomerase/MIF_sf"/>
</dbReference>
<protein>
    <submittedName>
        <fullName evidence="1">4-oxalocrotonate tautomerase family protein</fullName>
    </submittedName>
</protein>